<feature type="compositionally biased region" description="Basic and acidic residues" evidence="16">
    <location>
        <begin position="205"/>
        <end position="216"/>
    </location>
</feature>
<keyword evidence="20" id="KW-1185">Reference proteome</keyword>
<evidence type="ECO:0000256" key="5">
    <source>
        <dbReference type="ARBA" id="ARBA00022679"/>
    </source>
</evidence>
<dbReference type="FunFam" id="1.10.135.10:FF:000003">
    <property type="entry name" value="Three-domain arginine kinase"/>
    <property type="match status" value="2"/>
</dbReference>
<evidence type="ECO:0000256" key="2">
    <source>
        <dbReference type="ARBA" id="ARBA00006798"/>
    </source>
</evidence>
<dbReference type="SUPFAM" id="SSF48034">
    <property type="entry name" value="Guanido kinase N-terminal domain"/>
    <property type="match status" value="1"/>
</dbReference>
<keyword evidence="8 14" id="KW-0418">Kinase</keyword>
<dbReference type="AlphaFoldDB" id="A0A085LZD3"/>
<feature type="binding site" evidence="14">
    <location>
        <begin position="565"/>
        <end position="569"/>
    </location>
    <ligand>
        <name>ATP</name>
        <dbReference type="ChEBI" id="CHEBI:30616"/>
    </ligand>
</feature>
<dbReference type="InterPro" id="IPR022209">
    <property type="entry name" value="CWC25"/>
</dbReference>
<feature type="domain" description="Phosphagen kinase N-terminal" evidence="17">
    <location>
        <begin position="276"/>
        <end position="374"/>
    </location>
</feature>
<evidence type="ECO:0000256" key="15">
    <source>
        <dbReference type="RuleBase" id="RU000505"/>
    </source>
</evidence>
<dbReference type="InterPro" id="IPR014746">
    <property type="entry name" value="Gln_synth/guanido_kin_cat_dom"/>
</dbReference>
<evidence type="ECO:0000256" key="13">
    <source>
        <dbReference type="PROSITE-ProRule" id="PRU00842"/>
    </source>
</evidence>
<dbReference type="PROSITE" id="PS51509">
    <property type="entry name" value="PHOSPHAGEN_KINASE_N"/>
    <property type="match status" value="1"/>
</dbReference>
<evidence type="ECO:0000259" key="17">
    <source>
        <dbReference type="PROSITE" id="PS51509"/>
    </source>
</evidence>
<reference evidence="19 20" key="1">
    <citation type="journal article" date="2014" name="Nat. Genet.">
        <title>Genome and transcriptome of the porcine whipworm Trichuris suis.</title>
        <authorList>
            <person name="Jex A.R."/>
            <person name="Nejsum P."/>
            <person name="Schwarz E.M."/>
            <person name="Hu L."/>
            <person name="Young N.D."/>
            <person name="Hall R.S."/>
            <person name="Korhonen P.K."/>
            <person name="Liao S."/>
            <person name="Thamsborg S."/>
            <person name="Xia J."/>
            <person name="Xu P."/>
            <person name="Wang S."/>
            <person name="Scheerlinck J.P."/>
            <person name="Hofmann A."/>
            <person name="Sternberg P.W."/>
            <person name="Wang J."/>
            <person name="Gasser R.B."/>
        </authorList>
    </citation>
    <scope>NUCLEOTIDE SEQUENCE [LARGE SCALE GENOMIC DNA]</scope>
    <source>
        <strain evidence="19">DCEP-RM93M</strain>
    </source>
</reference>
<feature type="binding site" evidence="14">
    <location>
        <position position="470"/>
    </location>
    <ligand>
        <name>ATP</name>
        <dbReference type="ChEBI" id="CHEBI:30616"/>
    </ligand>
</feature>
<evidence type="ECO:0000256" key="6">
    <source>
        <dbReference type="ARBA" id="ARBA00022728"/>
    </source>
</evidence>
<dbReference type="GO" id="GO:0004054">
    <property type="term" value="F:arginine kinase activity"/>
    <property type="evidence" value="ECO:0007669"/>
    <property type="project" value="UniProtKB-EC"/>
</dbReference>
<keyword evidence="10" id="KW-0175">Coiled coil</keyword>
<dbReference type="FunFam" id="3.30.590.10:FF:000006">
    <property type="entry name" value="Arginine kinase 1"/>
    <property type="match status" value="1"/>
</dbReference>
<comment type="similarity">
    <text evidence="2 13 15">Belongs to the ATP:guanido phosphotransferase family.</text>
</comment>
<accession>A0A085LZD3</accession>
<dbReference type="InterPro" id="IPR022413">
    <property type="entry name" value="ATP-guanido_PTrfase_N"/>
</dbReference>
<organism evidence="19 20">
    <name type="scientific">Trichuris suis</name>
    <name type="common">pig whipworm</name>
    <dbReference type="NCBI Taxonomy" id="68888"/>
    <lineage>
        <taxon>Eukaryota</taxon>
        <taxon>Metazoa</taxon>
        <taxon>Ecdysozoa</taxon>
        <taxon>Nematoda</taxon>
        <taxon>Enoplea</taxon>
        <taxon>Dorylaimia</taxon>
        <taxon>Trichinellida</taxon>
        <taxon>Trichuridae</taxon>
        <taxon>Trichuris</taxon>
    </lineage>
</organism>
<name>A0A085LZD3_9BILA</name>
<protein>
    <recommendedName>
        <fullName evidence="3">arginine kinase</fullName>
        <ecNumber evidence="3">2.7.3.3</ecNumber>
    </recommendedName>
</protein>
<evidence type="ECO:0000256" key="9">
    <source>
        <dbReference type="ARBA" id="ARBA00022840"/>
    </source>
</evidence>
<comment type="subcellular location">
    <subcellularLocation>
        <location evidence="1">Nucleus</location>
    </subcellularLocation>
</comment>
<dbReference type="GO" id="GO:0005524">
    <property type="term" value="F:ATP binding"/>
    <property type="evidence" value="ECO:0007669"/>
    <property type="project" value="UniProtKB-UniRule"/>
</dbReference>
<evidence type="ECO:0000256" key="4">
    <source>
        <dbReference type="ARBA" id="ARBA00022664"/>
    </source>
</evidence>
<gene>
    <name evidence="19" type="ORF">M513_08829</name>
</gene>
<dbReference type="EMBL" id="KL363255">
    <property type="protein sequence ID" value="KFD50329.1"/>
    <property type="molecule type" value="Genomic_DNA"/>
</dbReference>
<dbReference type="GO" id="GO:0004111">
    <property type="term" value="F:creatine kinase activity"/>
    <property type="evidence" value="ECO:0007669"/>
    <property type="project" value="InterPro"/>
</dbReference>
<dbReference type="Gene3D" id="3.30.590.10">
    <property type="entry name" value="Glutamine synthetase/guanido kinase, catalytic domain"/>
    <property type="match status" value="1"/>
</dbReference>
<dbReference type="GO" id="GO:0046314">
    <property type="term" value="P:phosphocreatine biosynthetic process"/>
    <property type="evidence" value="ECO:0007669"/>
    <property type="project" value="InterPro"/>
</dbReference>
<evidence type="ECO:0000256" key="16">
    <source>
        <dbReference type="SAM" id="MobiDB-lite"/>
    </source>
</evidence>
<evidence type="ECO:0000313" key="20">
    <source>
        <dbReference type="Proteomes" id="UP000030764"/>
    </source>
</evidence>
<feature type="domain" description="Phosphagen kinase C-terminal" evidence="18">
    <location>
        <begin position="403"/>
        <end position="640"/>
    </location>
</feature>
<dbReference type="PROSITE" id="PS00112">
    <property type="entry name" value="PHOSPHAGEN_KINASE"/>
    <property type="match status" value="1"/>
</dbReference>
<keyword evidence="5 14" id="KW-0808">Transferase</keyword>
<keyword evidence="12" id="KW-0539">Nucleus</keyword>
<evidence type="ECO:0000256" key="3">
    <source>
        <dbReference type="ARBA" id="ARBA00012230"/>
    </source>
</evidence>
<feature type="region of interest" description="Disordered" evidence="16">
    <location>
        <begin position="142"/>
        <end position="231"/>
    </location>
</feature>
<evidence type="ECO:0000256" key="12">
    <source>
        <dbReference type="ARBA" id="ARBA00023242"/>
    </source>
</evidence>
<dbReference type="Gene3D" id="1.10.135.10">
    <property type="entry name" value="ATP:guanido phosphotransferase, N-terminal domain"/>
    <property type="match status" value="1"/>
</dbReference>
<evidence type="ECO:0000256" key="1">
    <source>
        <dbReference type="ARBA" id="ARBA00004123"/>
    </source>
</evidence>
<keyword evidence="11" id="KW-0508">mRNA splicing</keyword>
<dbReference type="InterPro" id="IPR022415">
    <property type="entry name" value="ATP-guanido_PTrfase_AS"/>
</dbReference>
<feature type="binding site" evidence="14">
    <location>
        <position position="514"/>
    </location>
    <ligand>
        <name>ATP</name>
        <dbReference type="ChEBI" id="CHEBI:30616"/>
    </ligand>
</feature>
<proteinExistence type="inferred from homology"/>
<dbReference type="GO" id="GO:0006397">
    <property type="term" value="P:mRNA processing"/>
    <property type="evidence" value="ECO:0007669"/>
    <property type="project" value="UniProtKB-KW"/>
</dbReference>
<evidence type="ECO:0000256" key="7">
    <source>
        <dbReference type="ARBA" id="ARBA00022741"/>
    </source>
</evidence>
<dbReference type="PANTHER" id="PTHR11547:SF38">
    <property type="entry name" value="ARGININE KINASE 1-RELATED"/>
    <property type="match status" value="1"/>
</dbReference>
<evidence type="ECO:0000313" key="19">
    <source>
        <dbReference type="EMBL" id="KFD50329.1"/>
    </source>
</evidence>
<dbReference type="InterPro" id="IPR000749">
    <property type="entry name" value="ATP-guanido_PTrfase"/>
</dbReference>
<dbReference type="PROSITE" id="PS51510">
    <property type="entry name" value="PHOSPHAGEN_KINASE_C"/>
    <property type="match status" value="1"/>
</dbReference>
<evidence type="ECO:0000256" key="14">
    <source>
        <dbReference type="PROSITE-ProRule" id="PRU00843"/>
    </source>
</evidence>
<feature type="binding site" evidence="14">
    <location>
        <begin position="593"/>
        <end position="598"/>
    </location>
    <ligand>
        <name>ATP</name>
        <dbReference type="ChEBI" id="CHEBI:30616"/>
    </ligand>
</feature>
<keyword evidence="7 14" id="KW-0547">Nucleotide-binding</keyword>
<keyword evidence="9 14" id="KW-0067">ATP-binding</keyword>
<dbReference type="GO" id="GO:0005615">
    <property type="term" value="C:extracellular space"/>
    <property type="evidence" value="ECO:0007669"/>
    <property type="project" value="TreeGrafter"/>
</dbReference>
<dbReference type="GO" id="GO:0008380">
    <property type="term" value="P:RNA splicing"/>
    <property type="evidence" value="ECO:0007669"/>
    <property type="project" value="UniProtKB-KW"/>
</dbReference>
<dbReference type="Proteomes" id="UP000030764">
    <property type="component" value="Unassembled WGS sequence"/>
</dbReference>
<sequence>MDWMYAGLSSDIDRENFLTGRRVDKNFEQYNEDFKRTPPKIESLSQPVSSHHFGSVPYKKTLLDLDTVRKEDPLVSIKVQEEQVRRDIVENPMKMKCLRKIVMKAMRRKMKKMYKGRLTPEERLECARFFHLVDQMACARSTGMAGSSRTVGNRALGDSCSKPEMRKDTRSCEKDERSISKPSDATRNSSKAFAHSSRGLSDVSKSSRDFQKDSRHSTNSSRKRSWTSCEKEKRLNEMVQNASWRKEQRNKELTAFAAHDKDEIQREQSSKDVKRSCEICFEQLQRAEDCSSLLKKYLTQETLDKMKGRKTSMGATLIDVIQSGLFVAAHYSDFHVVCVGVKNLDSSIGVYAPDAESYIVFKEIFDPIIECYHQFGPNSRQPAFDLGLNRLDELCTLDSERKYIQSTRIRCARTLAGYPFNPLLTEAGYVEIENKVKDALNALAEDDLRGTYYPLKGMTAEVQNKLIKDHFLFKEGDRFLQAANACRFWPLGRGIFHNKDKTFLIWVNEEDHLRIISMETGGNVRAVLDRLIRGLDKLGTLLTFARDDRLGWLSFCPTNLGTTIRASVHIKLPLMSARTDFKETCKKMNLQVRGIHGEHSESEGGIYDISNSRRMGITEFEAVKEMYDGVSELIKMEKEMEKSS</sequence>
<evidence type="ECO:0000256" key="10">
    <source>
        <dbReference type="ARBA" id="ARBA00023054"/>
    </source>
</evidence>
<dbReference type="PANTHER" id="PTHR11547">
    <property type="entry name" value="ARGININE OR CREATINE KINASE"/>
    <property type="match status" value="1"/>
</dbReference>
<dbReference type="EC" id="2.7.3.3" evidence="3"/>
<dbReference type="SUPFAM" id="SSF55931">
    <property type="entry name" value="Glutamine synthetase/guanido kinase"/>
    <property type="match status" value="1"/>
</dbReference>
<feature type="binding site" evidence="14">
    <location>
        <begin position="406"/>
        <end position="410"/>
    </location>
    <ligand>
        <name>ATP</name>
        <dbReference type="ChEBI" id="CHEBI:30616"/>
    </ligand>
</feature>
<keyword evidence="4" id="KW-0507">mRNA processing</keyword>
<keyword evidence="6" id="KW-0747">Spliceosome</keyword>
<evidence type="ECO:0000259" key="18">
    <source>
        <dbReference type="PROSITE" id="PS51510"/>
    </source>
</evidence>
<dbReference type="InterPro" id="IPR022414">
    <property type="entry name" value="ATP-guanido_PTrfase_cat"/>
</dbReference>
<evidence type="ECO:0000256" key="11">
    <source>
        <dbReference type="ARBA" id="ARBA00023187"/>
    </source>
</evidence>
<feature type="compositionally biased region" description="Basic and acidic residues" evidence="16">
    <location>
        <begin position="161"/>
        <end position="179"/>
    </location>
</feature>
<evidence type="ECO:0000256" key="8">
    <source>
        <dbReference type="ARBA" id="ARBA00022777"/>
    </source>
</evidence>
<dbReference type="CDD" id="cd07932">
    <property type="entry name" value="arginine_kinase_like"/>
    <property type="match status" value="1"/>
</dbReference>
<dbReference type="GO" id="GO:0005681">
    <property type="term" value="C:spliceosomal complex"/>
    <property type="evidence" value="ECO:0007669"/>
    <property type="project" value="UniProtKB-KW"/>
</dbReference>
<dbReference type="Pfam" id="PF12542">
    <property type="entry name" value="CWC25"/>
    <property type="match status" value="1"/>
</dbReference>
<feature type="compositionally biased region" description="Polar residues" evidence="16">
    <location>
        <begin position="180"/>
        <end position="191"/>
    </location>
</feature>
<dbReference type="Pfam" id="PF00217">
    <property type="entry name" value="ATP-gua_Ptrans"/>
    <property type="match status" value="1"/>
</dbReference>
<dbReference type="Pfam" id="PF02807">
    <property type="entry name" value="ATP-gua_PtransN"/>
    <property type="match status" value="1"/>
</dbReference>
<dbReference type="InterPro" id="IPR036802">
    <property type="entry name" value="ATP-guanido_PTrfase_N_sf"/>
</dbReference>